<dbReference type="InterPro" id="IPR027417">
    <property type="entry name" value="P-loop_NTPase"/>
</dbReference>
<sequence>MIMIITIGITRDKKHLRLVLFGHGWLEKSLTGNTLLHQQMFDTRRDVKMCVRRQTFNQKGQRIIVISTPDRWVQYNVQDPGLINKNMAECLSMCQPGPHAFLMVVPLGANKGKEWTVEGPLTLLNDHIWKNTIVVFTKPEKLKGISIEDYVTKIKFLGPLLERCGHRYHLLDTSFYGQESQVEQLWEKIDALVEDNKTVTEVGISTEAEGFFSELNREEDEKKLNKTIAENEELRKNNHLKETIAMLVATALNLSEGRH</sequence>
<evidence type="ECO:0000256" key="1">
    <source>
        <dbReference type="ARBA" id="ARBA00008535"/>
    </source>
</evidence>
<organism evidence="5 6">
    <name type="scientific">Periophthalmus magnuspinnatus</name>
    <dbReference type="NCBI Taxonomy" id="409849"/>
    <lineage>
        <taxon>Eukaryota</taxon>
        <taxon>Metazoa</taxon>
        <taxon>Chordata</taxon>
        <taxon>Craniata</taxon>
        <taxon>Vertebrata</taxon>
        <taxon>Euteleostomi</taxon>
        <taxon>Actinopterygii</taxon>
        <taxon>Neopterygii</taxon>
        <taxon>Teleostei</taxon>
        <taxon>Neoteleostei</taxon>
        <taxon>Acanthomorphata</taxon>
        <taxon>Gobiaria</taxon>
        <taxon>Gobiiformes</taxon>
        <taxon>Gobioidei</taxon>
        <taxon>Gobiidae</taxon>
        <taxon>Oxudercinae</taxon>
        <taxon>Periophthalmus</taxon>
    </lineage>
</organism>
<dbReference type="SUPFAM" id="SSF52540">
    <property type="entry name" value="P-loop containing nucleoside triphosphate hydrolases"/>
    <property type="match status" value="1"/>
</dbReference>
<keyword evidence="2" id="KW-0547">Nucleotide-binding</keyword>
<dbReference type="AlphaFoldDB" id="A0A3B4B229"/>
<evidence type="ECO:0000256" key="2">
    <source>
        <dbReference type="ARBA" id="ARBA00022741"/>
    </source>
</evidence>
<keyword evidence="6" id="KW-1185">Reference proteome</keyword>
<dbReference type="Pfam" id="PF04548">
    <property type="entry name" value="AIG1"/>
    <property type="match status" value="1"/>
</dbReference>
<dbReference type="InterPro" id="IPR006703">
    <property type="entry name" value="G_AIG1"/>
</dbReference>
<dbReference type="PROSITE" id="PS51720">
    <property type="entry name" value="G_AIG1"/>
    <property type="match status" value="1"/>
</dbReference>
<evidence type="ECO:0000313" key="5">
    <source>
        <dbReference type="Ensembl" id="ENSPMGP00000022729.1"/>
    </source>
</evidence>
<reference evidence="5" key="1">
    <citation type="submission" date="2025-08" db="UniProtKB">
        <authorList>
            <consortium name="Ensembl"/>
        </authorList>
    </citation>
    <scope>IDENTIFICATION</scope>
</reference>
<dbReference type="Gene3D" id="3.40.50.300">
    <property type="entry name" value="P-loop containing nucleotide triphosphate hydrolases"/>
    <property type="match status" value="1"/>
</dbReference>
<protein>
    <recommendedName>
        <fullName evidence="4">AIG1-type G domain-containing protein</fullName>
    </recommendedName>
</protein>
<reference evidence="5" key="2">
    <citation type="submission" date="2025-09" db="UniProtKB">
        <authorList>
            <consortium name="Ensembl"/>
        </authorList>
    </citation>
    <scope>IDENTIFICATION</scope>
</reference>
<evidence type="ECO:0000313" key="6">
    <source>
        <dbReference type="Proteomes" id="UP000261520"/>
    </source>
</evidence>
<dbReference type="Ensembl" id="ENSPMGT00000024208.1">
    <property type="protein sequence ID" value="ENSPMGP00000022729.1"/>
    <property type="gene ID" value="ENSPMGG00000018387.1"/>
</dbReference>
<name>A0A3B4B229_9GOBI</name>
<keyword evidence="3" id="KW-0342">GTP-binding</keyword>
<comment type="similarity">
    <text evidence="1">Belongs to the TRAFAC class TrmE-Era-EngA-EngB-Septin-like GTPase superfamily. AIG1/Toc34/Toc159-like paraseptin GTPase family. IAN subfamily.</text>
</comment>
<evidence type="ECO:0000256" key="3">
    <source>
        <dbReference type="ARBA" id="ARBA00023134"/>
    </source>
</evidence>
<dbReference type="InterPro" id="IPR045058">
    <property type="entry name" value="GIMA/IAN/Toc"/>
</dbReference>
<dbReference type="PANTHER" id="PTHR10903:SF168">
    <property type="entry name" value="GTPASE IMAP FAMILY MEMBER 4-RELATED"/>
    <property type="match status" value="1"/>
</dbReference>
<evidence type="ECO:0000259" key="4">
    <source>
        <dbReference type="PROSITE" id="PS51720"/>
    </source>
</evidence>
<accession>A0A3B4B229</accession>
<dbReference type="PANTHER" id="PTHR10903">
    <property type="entry name" value="GTPASE, IMAP FAMILY MEMBER-RELATED"/>
    <property type="match status" value="1"/>
</dbReference>
<dbReference type="GO" id="GO:0005525">
    <property type="term" value="F:GTP binding"/>
    <property type="evidence" value="ECO:0007669"/>
    <property type="project" value="UniProtKB-KW"/>
</dbReference>
<dbReference type="Proteomes" id="UP000261520">
    <property type="component" value="Unplaced"/>
</dbReference>
<feature type="domain" description="AIG1-type G" evidence="4">
    <location>
        <begin position="13"/>
        <end position="209"/>
    </location>
</feature>
<proteinExistence type="inferred from homology"/>